<sequence>MTPSLTVRVELPDDSLYDSGALGDMSPAYWHAVTGGITHRASPPYSHVSGHAAAAGRVCGWPTALATGITGIRRRAAVQFTSGDGFVVRRDDSFREDCWRDGGCGDGGGFGFGRPTDVCAVSRRRCSLRAMLDESVVVLALRGTAPAGVDDQSAGSAATPPPSGPAIGPESRRTIYNTLLVRCIGVGV</sequence>
<dbReference type="Proteomes" id="UP000478052">
    <property type="component" value="Unassembled WGS sequence"/>
</dbReference>
<dbReference type="AlphaFoldDB" id="A0A6G0ZIM3"/>
<gene>
    <name evidence="2" type="ORF">FWK35_00007715</name>
</gene>
<keyword evidence="3" id="KW-1185">Reference proteome</keyword>
<accession>A0A6G0ZIM3</accession>
<comment type="caution">
    <text evidence="2">The sequence shown here is derived from an EMBL/GenBank/DDBJ whole genome shotgun (WGS) entry which is preliminary data.</text>
</comment>
<feature type="region of interest" description="Disordered" evidence="1">
    <location>
        <begin position="148"/>
        <end position="170"/>
    </location>
</feature>
<proteinExistence type="predicted"/>
<evidence type="ECO:0000313" key="3">
    <source>
        <dbReference type="Proteomes" id="UP000478052"/>
    </source>
</evidence>
<protein>
    <submittedName>
        <fullName evidence="2">Uncharacterized protein</fullName>
    </submittedName>
</protein>
<dbReference type="OrthoDB" id="10649825at2759"/>
<evidence type="ECO:0000313" key="2">
    <source>
        <dbReference type="EMBL" id="KAF0771082.1"/>
    </source>
</evidence>
<dbReference type="EMBL" id="VUJU01000341">
    <property type="protein sequence ID" value="KAF0771082.1"/>
    <property type="molecule type" value="Genomic_DNA"/>
</dbReference>
<reference evidence="2 3" key="1">
    <citation type="submission" date="2019-08" db="EMBL/GenBank/DDBJ databases">
        <title>Whole genome of Aphis craccivora.</title>
        <authorList>
            <person name="Voronova N.V."/>
            <person name="Shulinski R.S."/>
            <person name="Bandarenka Y.V."/>
            <person name="Zhorov D.G."/>
            <person name="Warner D."/>
        </authorList>
    </citation>
    <scope>NUCLEOTIDE SEQUENCE [LARGE SCALE GENOMIC DNA]</scope>
    <source>
        <strain evidence="2">180601</strain>
        <tissue evidence="2">Whole Body</tissue>
    </source>
</reference>
<name>A0A6G0ZIM3_APHCR</name>
<evidence type="ECO:0000256" key="1">
    <source>
        <dbReference type="SAM" id="MobiDB-lite"/>
    </source>
</evidence>
<organism evidence="2 3">
    <name type="scientific">Aphis craccivora</name>
    <name type="common">Cowpea aphid</name>
    <dbReference type="NCBI Taxonomy" id="307492"/>
    <lineage>
        <taxon>Eukaryota</taxon>
        <taxon>Metazoa</taxon>
        <taxon>Ecdysozoa</taxon>
        <taxon>Arthropoda</taxon>
        <taxon>Hexapoda</taxon>
        <taxon>Insecta</taxon>
        <taxon>Pterygota</taxon>
        <taxon>Neoptera</taxon>
        <taxon>Paraneoptera</taxon>
        <taxon>Hemiptera</taxon>
        <taxon>Sternorrhyncha</taxon>
        <taxon>Aphidomorpha</taxon>
        <taxon>Aphidoidea</taxon>
        <taxon>Aphididae</taxon>
        <taxon>Aphidini</taxon>
        <taxon>Aphis</taxon>
        <taxon>Aphis</taxon>
    </lineage>
</organism>